<dbReference type="EMBL" id="FCOR01000008">
    <property type="protein sequence ID" value="CVK16542.1"/>
    <property type="molecule type" value="Genomic_DNA"/>
</dbReference>
<evidence type="ECO:0000256" key="2">
    <source>
        <dbReference type="ARBA" id="ARBA00022741"/>
    </source>
</evidence>
<dbReference type="InterPro" id="IPR005929">
    <property type="entry name" value="Ribulokinase"/>
</dbReference>
<keyword evidence="5" id="KW-0054">Arabinose catabolism</keyword>
<organism evidence="9 10">
    <name type="scientific">Apibacter mensalis</name>
    <dbReference type="NCBI Taxonomy" id="1586267"/>
    <lineage>
        <taxon>Bacteria</taxon>
        <taxon>Pseudomonadati</taxon>
        <taxon>Bacteroidota</taxon>
        <taxon>Flavobacteriia</taxon>
        <taxon>Flavobacteriales</taxon>
        <taxon>Weeksellaceae</taxon>
        <taxon>Apibacter</taxon>
    </lineage>
</organism>
<dbReference type="InterPro" id="IPR000577">
    <property type="entry name" value="Carb_kinase_FGGY"/>
</dbReference>
<evidence type="ECO:0000256" key="1">
    <source>
        <dbReference type="ARBA" id="ARBA00022679"/>
    </source>
</evidence>
<evidence type="ECO:0000256" key="3">
    <source>
        <dbReference type="ARBA" id="ARBA00022777"/>
    </source>
</evidence>
<dbReference type="Pfam" id="PF00370">
    <property type="entry name" value="FGGY_N"/>
    <property type="match status" value="1"/>
</dbReference>
<evidence type="ECO:0000313" key="9">
    <source>
        <dbReference type="EMBL" id="CVK16542.1"/>
    </source>
</evidence>
<keyword evidence="1" id="KW-0808">Transferase</keyword>
<feature type="domain" description="Carbohydrate kinase FGGY N-terminal" evidence="7">
    <location>
        <begin position="8"/>
        <end position="284"/>
    </location>
</feature>
<evidence type="ECO:0000259" key="8">
    <source>
        <dbReference type="Pfam" id="PF02782"/>
    </source>
</evidence>
<dbReference type="InterPro" id="IPR043129">
    <property type="entry name" value="ATPase_NBD"/>
</dbReference>
<evidence type="ECO:0000313" key="10">
    <source>
        <dbReference type="Proteomes" id="UP000182761"/>
    </source>
</evidence>
<dbReference type="PIRSF" id="PIRSF000538">
    <property type="entry name" value="GlpK"/>
    <property type="match status" value="1"/>
</dbReference>
<protein>
    <submittedName>
        <fullName evidence="9">L-ribulokinase</fullName>
    </submittedName>
</protein>
<dbReference type="Proteomes" id="UP000182761">
    <property type="component" value="Unassembled WGS sequence"/>
</dbReference>
<dbReference type="GO" id="GO:0019150">
    <property type="term" value="F:D-ribulokinase activity"/>
    <property type="evidence" value="ECO:0007669"/>
    <property type="project" value="TreeGrafter"/>
</dbReference>
<keyword evidence="2" id="KW-0547">Nucleotide-binding</keyword>
<feature type="domain" description="Carbohydrate kinase FGGY C-terminal" evidence="8">
    <location>
        <begin position="295"/>
        <end position="507"/>
    </location>
</feature>
<dbReference type="GO" id="GO:0005524">
    <property type="term" value="F:ATP binding"/>
    <property type="evidence" value="ECO:0007669"/>
    <property type="project" value="UniProtKB-KW"/>
</dbReference>
<keyword evidence="6" id="KW-0119">Carbohydrate metabolism</keyword>
<keyword evidence="4" id="KW-0067">ATP-binding</keyword>
<keyword evidence="10" id="KW-1185">Reference proteome</keyword>
<dbReference type="InterPro" id="IPR018484">
    <property type="entry name" value="FGGY_N"/>
</dbReference>
<dbReference type="PANTHER" id="PTHR43435:SF4">
    <property type="entry name" value="FGGY CARBOHYDRATE KINASE DOMAIN-CONTAINING PROTEIN"/>
    <property type="match status" value="1"/>
</dbReference>
<accession>A0A0X3AQA4</accession>
<dbReference type="Gene3D" id="3.30.420.40">
    <property type="match status" value="1"/>
</dbReference>
<gene>
    <name evidence="9" type="ORF">Ga0061079_10842</name>
</gene>
<dbReference type="NCBIfam" id="NF003154">
    <property type="entry name" value="PRK04123.1"/>
    <property type="match status" value="1"/>
</dbReference>
<dbReference type="InterPro" id="IPR018485">
    <property type="entry name" value="FGGY_C"/>
</dbReference>
<reference evidence="9 10" key="1">
    <citation type="submission" date="2016-01" db="EMBL/GenBank/DDBJ databases">
        <authorList>
            <person name="McClelland M."/>
            <person name="Jain A."/>
            <person name="Saraogi P."/>
            <person name="Mendelson R."/>
            <person name="Westerman R."/>
            <person name="SanMiguel P."/>
            <person name="Csonka L."/>
        </authorList>
    </citation>
    <scope>NUCLEOTIDE SEQUENCE [LARGE SCALE GENOMIC DNA]</scope>
    <source>
        <strain evidence="9 10">R-53146</strain>
    </source>
</reference>
<evidence type="ECO:0000259" key="7">
    <source>
        <dbReference type="Pfam" id="PF00370"/>
    </source>
</evidence>
<keyword evidence="3 9" id="KW-0418">Kinase</keyword>
<name>A0A0X3AQA4_9FLAO</name>
<dbReference type="CDD" id="cd07781">
    <property type="entry name" value="ASKHA_NBD_FGGY_L-RBK"/>
    <property type="match status" value="1"/>
</dbReference>
<evidence type="ECO:0000256" key="6">
    <source>
        <dbReference type="ARBA" id="ARBA00023277"/>
    </source>
</evidence>
<dbReference type="STRING" id="1586267.GCA_001418685_01403"/>
<dbReference type="Gene3D" id="1.20.58.2240">
    <property type="match status" value="1"/>
</dbReference>
<dbReference type="Pfam" id="PF02782">
    <property type="entry name" value="FGGY_C"/>
    <property type="match status" value="1"/>
</dbReference>
<dbReference type="GO" id="GO:0008741">
    <property type="term" value="F:ribulokinase activity"/>
    <property type="evidence" value="ECO:0007669"/>
    <property type="project" value="InterPro"/>
</dbReference>
<evidence type="ECO:0000256" key="5">
    <source>
        <dbReference type="ARBA" id="ARBA00022935"/>
    </source>
</evidence>
<dbReference type="OrthoDB" id="9805576at2"/>
<evidence type="ECO:0000256" key="4">
    <source>
        <dbReference type="ARBA" id="ARBA00022840"/>
    </source>
</evidence>
<dbReference type="SUPFAM" id="SSF53067">
    <property type="entry name" value="Actin-like ATPase domain"/>
    <property type="match status" value="2"/>
</dbReference>
<proteinExistence type="predicted"/>
<sequence length="559" mass="62394">MSISNNLVIGVDYGTDSARAILMDAETGKELALSVKEYPRWKKGMYCDPVNYQFRHHPLDYIEVLEYIINEVVKTVPVAKERVKALAIDVTCSTPVVVDKEGTPLALRNDFLDDPNGMFILWKDHTGIKDCEYINEFSKKWHTDYTRYSGGGGNYSAEHFWAKALHIFREDPKIKEIGHSFVDACDWLSNLIIGLKKPEDLKRNICTAGFKVLWNKEWGGYPPNEFFKELDPALDGIVDTFSEKVYTCVETIGNLSEEWAKKLGLTTEVKVAAGNIDAHAGGIGAGVKNKAIVQIIGTSTCDIIVGPKSDSNKLIPGISGQADDSIIPGMVGYEAGQSVYGDYYAWFKRVLMWPLREILAKVEYIDKETKDKVIQDVYDKMIPELARQAKLIPAKDSHIIATDWINGRRTPNVDYELKGTITGLTLSSTTPLLYKSIVEATAYGSRAIVEQFINNGIEIDEIIAVGGISQKSPYVMQILSDVLGKPIKVIATREACALGVAMCAAVTAGIYSKLEDAQEKMGMGISTIYYPNEQNHQHYNIEYEKYKRLEKVKELTQNP</sequence>
<dbReference type="PANTHER" id="PTHR43435">
    <property type="entry name" value="RIBULOKINASE"/>
    <property type="match status" value="1"/>
</dbReference>
<dbReference type="AlphaFoldDB" id="A0A0X3AQA4"/>
<dbReference type="GO" id="GO:0005737">
    <property type="term" value="C:cytoplasm"/>
    <property type="evidence" value="ECO:0007669"/>
    <property type="project" value="TreeGrafter"/>
</dbReference>
<dbReference type="GO" id="GO:0019569">
    <property type="term" value="P:L-arabinose catabolic process to D-xylulose 5-phosphate"/>
    <property type="evidence" value="ECO:0007669"/>
    <property type="project" value="InterPro"/>
</dbReference>